<dbReference type="PANTHER" id="PTHR18968:SF129">
    <property type="entry name" value="ACETOLACTATE SYNTHASE"/>
    <property type="match status" value="1"/>
</dbReference>
<dbReference type="AlphaFoldDB" id="B7GFS4"/>
<dbReference type="GO" id="GO:0003984">
    <property type="term" value="F:acetolactate synthase activity"/>
    <property type="evidence" value="ECO:0007669"/>
    <property type="project" value="TreeGrafter"/>
</dbReference>
<dbReference type="GO" id="GO:0030976">
    <property type="term" value="F:thiamine pyrophosphate binding"/>
    <property type="evidence" value="ECO:0007669"/>
    <property type="project" value="InterPro"/>
</dbReference>
<comment type="similarity">
    <text evidence="1">Belongs to the TPP enzyme family.</text>
</comment>
<dbReference type="SUPFAM" id="SSF52518">
    <property type="entry name" value="Thiamin diphosphate-binding fold (THDP-binding)"/>
    <property type="match status" value="1"/>
</dbReference>
<dbReference type="Pfam" id="PF02775">
    <property type="entry name" value="TPP_enzyme_C"/>
    <property type="match status" value="1"/>
</dbReference>
<gene>
    <name evidence="3" type="ordered locus">Aflv_0220</name>
</gene>
<dbReference type="HOGENOM" id="CLU_851642_0_0_9"/>
<dbReference type="Gene3D" id="3.40.50.1220">
    <property type="entry name" value="TPP-binding domain"/>
    <property type="match status" value="1"/>
</dbReference>
<dbReference type="InterPro" id="IPR029061">
    <property type="entry name" value="THDP-binding"/>
</dbReference>
<dbReference type="GO" id="GO:0005948">
    <property type="term" value="C:acetolactate synthase complex"/>
    <property type="evidence" value="ECO:0007669"/>
    <property type="project" value="TreeGrafter"/>
</dbReference>
<dbReference type="GO" id="GO:0009097">
    <property type="term" value="P:isoleucine biosynthetic process"/>
    <property type="evidence" value="ECO:0007669"/>
    <property type="project" value="TreeGrafter"/>
</dbReference>
<dbReference type="EMBL" id="CP000922">
    <property type="protein sequence ID" value="ACJ32604.1"/>
    <property type="molecule type" value="Genomic_DNA"/>
</dbReference>
<dbReference type="KEGG" id="afl:Aflv_0220"/>
<evidence type="ECO:0000259" key="2">
    <source>
        <dbReference type="Pfam" id="PF02775"/>
    </source>
</evidence>
<organism evidence="3 4">
    <name type="scientific">Anoxybacillus flavithermus (strain DSM 21510 / WK1)</name>
    <dbReference type="NCBI Taxonomy" id="491915"/>
    <lineage>
        <taxon>Bacteria</taxon>
        <taxon>Bacillati</taxon>
        <taxon>Bacillota</taxon>
        <taxon>Bacilli</taxon>
        <taxon>Bacillales</taxon>
        <taxon>Anoxybacillaceae</taxon>
        <taxon>Anoxybacillus</taxon>
    </lineage>
</organism>
<feature type="domain" description="Thiamine pyrophosphate enzyme TPP-binding" evidence="2">
    <location>
        <begin position="160"/>
        <end position="308"/>
    </location>
</feature>
<evidence type="ECO:0000256" key="1">
    <source>
        <dbReference type="ARBA" id="ARBA00007812"/>
    </source>
</evidence>
<reference evidence="3 4" key="1">
    <citation type="journal article" date="2008" name="Genome Biol.">
        <title>Encapsulated in silica: genome, proteome and physiology of the thermophilic bacterium Anoxybacillus flavithermus WK1.</title>
        <authorList>
            <person name="Saw J.H."/>
            <person name="Mountain B.W."/>
            <person name="Feng L."/>
            <person name="Omelchenko M.V."/>
            <person name="Hou S."/>
            <person name="Saito J.A."/>
            <person name="Stott M.B."/>
            <person name="Li D."/>
            <person name="Zhao G."/>
            <person name="Wu J."/>
            <person name="Galperin M.Y."/>
            <person name="Koonin E.V."/>
            <person name="Makarova K.S."/>
            <person name="Wolf Y.I."/>
            <person name="Rigden D.J."/>
            <person name="Dunfield P.F."/>
            <person name="Wang L."/>
            <person name="Alam M."/>
        </authorList>
    </citation>
    <scope>NUCLEOTIDE SEQUENCE [LARGE SCALE GENOMIC DNA]</scope>
    <source>
        <strain evidence="4">DSM 21510 / WK1</strain>
    </source>
</reference>
<dbReference type="GO" id="GO:0009099">
    <property type="term" value="P:L-valine biosynthetic process"/>
    <property type="evidence" value="ECO:0007669"/>
    <property type="project" value="TreeGrafter"/>
</dbReference>
<dbReference type="GO" id="GO:0050660">
    <property type="term" value="F:flavin adenine dinucleotide binding"/>
    <property type="evidence" value="ECO:0007669"/>
    <property type="project" value="TreeGrafter"/>
</dbReference>
<dbReference type="eggNOG" id="COG0028">
    <property type="taxonomic scope" value="Bacteria"/>
</dbReference>
<dbReference type="InterPro" id="IPR045229">
    <property type="entry name" value="TPP_enz"/>
</dbReference>
<evidence type="ECO:0000313" key="4">
    <source>
        <dbReference type="Proteomes" id="UP000000742"/>
    </source>
</evidence>
<proteinExistence type="inferred from homology"/>
<protein>
    <submittedName>
        <fullName evidence="3">Carboxyethyl arginine synthase (C-terminal TPP binding domain)</fullName>
    </submittedName>
</protein>
<dbReference type="Proteomes" id="UP000000742">
    <property type="component" value="Chromosome"/>
</dbReference>
<name>B7GFS4_ANOFW</name>
<sequence length="326" mass="36110">MGLVISSVDRRNARSCSFYHLGHLLSRGCSICVAFLYIPTIGVNSYLIITVGYDYAEDLRPSMWKHGKEKKVVRIASYPNLAYQKFKPDVDVVNNISDSLEYLQNSLIGCTPKKPHDISGVRKRIEELLEDQTENTEGLLVNQVMGKINKVLGNGTLVSDVGFFRHFAVLFSKINKPNGFITSAGCSTFGFGLPAAMAAKMANRDELVILVCGDGGFHSNSQDLETAVRYNLPIVIVLLNNNSNGLIRLYQSLGHQETYPPAVNFGKVDFVQLAKANGCEGFYASNLTELELSLEKAIKLNKPVLIEVPIVYHNEVGERFRSLDVE</sequence>
<accession>B7GFS4</accession>
<dbReference type="Gene3D" id="3.40.50.970">
    <property type="match status" value="1"/>
</dbReference>
<dbReference type="PANTHER" id="PTHR18968">
    <property type="entry name" value="THIAMINE PYROPHOSPHATE ENZYMES"/>
    <property type="match status" value="1"/>
</dbReference>
<evidence type="ECO:0000313" key="3">
    <source>
        <dbReference type="EMBL" id="ACJ32604.1"/>
    </source>
</evidence>
<dbReference type="STRING" id="491915.Aflv_0220"/>
<dbReference type="InterPro" id="IPR011766">
    <property type="entry name" value="TPP_enzyme_TPP-bd"/>
</dbReference>